<feature type="signal peptide" evidence="1">
    <location>
        <begin position="1"/>
        <end position="20"/>
    </location>
</feature>
<feature type="chain" id="PRO_5038540099" evidence="1">
    <location>
        <begin position="21"/>
        <end position="88"/>
    </location>
</feature>
<dbReference type="Proteomes" id="UP000828390">
    <property type="component" value="Unassembled WGS sequence"/>
</dbReference>
<evidence type="ECO:0000256" key="1">
    <source>
        <dbReference type="SAM" id="SignalP"/>
    </source>
</evidence>
<reference evidence="2" key="2">
    <citation type="submission" date="2020-11" db="EMBL/GenBank/DDBJ databases">
        <authorList>
            <person name="McCartney M.A."/>
            <person name="Auch B."/>
            <person name="Kono T."/>
            <person name="Mallez S."/>
            <person name="Becker A."/>
            <person name="Gohl D.M."/>
            <person name="Silverstein K.A.T."/>
            <person name="Koren S."/>
            <person name="Bechman K.B."/>
            <person name="Herman A."/>
            <person name="Abrahante J.E."/>
            <person name="Garbe J."/>
        </authorList>
    </citation>
    <scope>NUCLEOTIDE SEQUENCE</scope>
    <source>
        <strain evidence="2">Duluth1</strain>
        <tissue evidence="2">Whole animal</tissue>
    </source>
</reference>
<dbReference type="EMBL" id="JAIWYP010000005">
    <property type="protein sequence ID" value="KAH3828938.1"/>
    <property type="molecule type" value="Genomic_DNA"/>
</dbReference>
<organism evidence="2 3">
    <name type="scientific">Dreissena polymorpha</name>
    <name type="common">Zebra mussel</name>
    <name type="synonym">Mytilus polymorpha</name>
    <dbReference type="NCBI Taxonomy" id="45954"/>
    <lineage>
        <taxon>Eukaryota</taxon>
        <taxon>Metazoa</taxon>
        <taxon>Spiralia</taxon>
        <taxon>Lophotrochozoa</taxon>
        <taxon>Mollusca</taxon>
        <taxon>Bivalvia</taxon>
        <taxon>Autobranchia</taxon>
        <taxon>Heteroconchia</taxon>
        <taxon>Euheterodonta</taxon>
        <taxon>Imparidentia</taxon>
        <taxon>Neoheterodontei</taxon>
        <taxon>Myida</taxon>
        <taxon>Dreissenoidea</taxon>
        <taxon>Dreissenidae</taxon>
        <taxon>Dreissena</taxon>
    </lineage>
</organism>
<reference evidence="2" key="1">
    <citation type="journal article" date="2019" name="bioRxiv">
        <title>The Genome of the Zebra Mussel, Dreissena polymorpha: A Resource for Invasive Species Research.</title>
        <authorList>
            <person name="McCartney M.A."/>
            <person name="Auch B."/>
            <person name="Kono T."/>
            <person name="Mallez S."/>
            <person name="Zhang Y."/>
            <person name="Obille A."/>
            <person name="Becker A."/>
            <person name="Abrahante J.E."/>
            <person name="Garbe J."/>
            <person name="Badalamenti J.P."/>
            <person name="Herman A."/>
            <person name="Mangelson H."/>
            <person name="Liachko I."/>
            <person name="Sullivan S."/>
            <person name="Sone E.D."/>
            <person name="Koren S."/>
            <person name="Silverstein K.A.T."/>
            <person name="Beckman K.B."/>
            <person name="Gohl D.M."/>
        </authorList>
    </citation>
    <scope>NUCLEOTIDE SEQUENCE</scope>
    <source>
        <strain evidence="2">Duluth1</strain>
        <tissue evidence="2">Whole animal</tissue>
    </source>
</reference>
<name>A0A9D4H5H6_DREPO</name>
<dbReference type="AlphaFoldDB" id="A0A9D4H5H6"/>
<evidence type="ECO:0000313" key="2">
    <source>
        <dbReference type="EMBL" id="KAH3828938.1"/>
    </source>
</evidence>
<comment type="caution">
    <text evidence="2">The sequence shown here is derived from an EMBL/GenBank/DDBJ whole genome shotgun (WGS) entry which is preliminary data.</text>
</comment>
<sequence>MMRFVGCLIMVLALVAATMGQGAGGGGGSSDIQQLQALRALAQASGRGTGGGLDFMTLALLQGGGSDAFRRYYFCSQGNFMLCALALQ</sequence>
<accession>A0A9D4H5H6</accession>
<evidence type="ECO:0000313" key="3">
    <source>
        <dbReference type="Proteomes" id="UP000828390"/>
    </source>
</evidence>
<gene>
    <name evidence="2" type="ORF">DPMN_130923</name>
</gene>
<keyword evidence="3" id="KW-1185">Reference proteome</keyword>
<keyword evidence="1" id="KW-0732">Signal</keyword>
<protein>
    <submittedName>
        <fullName evidence="2">Uncharacterized protein</fullName>
    </submittedName>
</protein>
<proteinExistence type="predicted"/>